<accession>A0AAD4QVB9</accession>
<dbReference type="AlphaFoldDB" id="A0AAD4QVB9"/>
<dbReference type="Proteomes" id="UP001201812">
    <property type="component" value="Unassembled WGS sequence"/>
</dbReference>
<feature type="transmembrane region" description="Helical" evidence="1">
    <location>
        <begin position="79"/>
        <end position="101"/>
    </location>
</feature>
<proteinExistence type="predicted"/>
<protein>
    <submittedName>
        <fullName evidence="2">Uncharacterized protein</fullName>
    </submittedName>
</protein>
<evidence type="ECO:0000313" key="2">
    <source>
        <dbReference type="EMBL" id="KAI1691521.1"/>
    </source>
</evidence>
<organism evidence="2 3">
    <name type="scientific">Ditylenchus destructor</name>
    <dbReference type="NCBI Taxonomy" id="166010"/>
    <lineage>
        <taxon>Eukaryota</taxon>
        <taxon>Metazoa</taxon>
        <taxon>Ecdysozoa</taxon>
        <taxon>Nematoda</taxon>
        <taxon>Chromadorea</taxon>
        <taxon>Rhabditida</taxon>
        <taxon>Tylenchina</taxon>
        <taxon>Tylenchomorpha</taxon>
        <taxon>Sphaerularioidea</taxon>
        <taxon>Anguinidae</taxon>
        <taxon>Anguininae</taxon>
        <taxon>Ditylenchus</taxon>
    </lineage>
</organism>
<name>A0AAD4QVB9_9BILA</name>
<evidence type="ECO:0000313" key="3">
    <source>
        <dbReference type="Proteomes" id="UP001201812"/>
    </source>
</evidence>
<dbReference type="PANTHER" id="PTHR40407">
    <property type="entry name" value="MEMBRANE PROTEIN-LIKE PROTEIN"/>
    <property type="match status" value="1"/>
</dbReference>
<evidence type="ECO:0000256" key="1">
    <source>
        <dbReference type="SAM" id="Phobius"/>
    </source>
</evidence>
<keyword evidence="1" id="KW-1133">Transmembrane helix</keyword>
<comment type="caution">
    <text evidence="2">The sequence shown here is derived from an EMBL/GenBank/DDBJ whole genome shotgun (WGS) entry which is preliminary data.</text>
</comment>
<dbReference type="PANTHER" id="PTHR40407:SF1">
    <property type="entry name" value="HEPARAN-ALPHA-GLUCOSAMINIDE N-ACETYLTRANSFERASE CATALYTIC DOMAIN-CONTAINING PROTEIN"/>
    <property type="match status" value="1"/>
</dbReference>
<dbReference type="EMBL" id="JAKKPZ010000914">
    <property type="protein sequence ID" value="KAI1691521.1"/>
    <property type="molecule type" value="Genomic_DNA"/>
</dbReference>
<keyword evidence="3" id="KW-1185">Reference proteome</keyword>
<keyword evidence="1" id="KW-0472">Membrane</keyword>
<sequence>MRCGGSVCCGAGPGAAGRFRAAACARRLRRQALGGRRQRRHHADGLPEHHEVPAVAAVHRADHGRGPAAAACLERRQGAAWLVPLAVYGAAPMFFYVLHLYVLKFLYLGGEAVWGLNQGKFFGFSAMWMVWLASVVLAFALYPAVRAFAALKARRRDIAWLKYL</sequence>
<feature type="transmembrane region" description="Helical" evidence="1">
    <location>
        <begin position="121"/>
        <end position="145"/>
    </location>
</feature>
<keyword evidence="1" id="KW-0812">Transmembrane</keyword>
<reference evidence="2" key="1">
    <citation type="submission" date="2022-01" db="EMBL/GenBank/DDBJ databases">
        <title>Genome Sequence Resource for Two Populations of Ditylenchus destructor, the Migratory Endoparasitic Phytonematode.</title>
        <authorList>
            <person name="Zhang H."/>
            <person name="Lin R."/>
            <person name="Xie B."/>
        </authorList>
    </citation>
    <scope>NUCLEOTIDE SEQUENCE</scope>
    <source>
        <strain evidence="2">BazhouSP</strain>
    </source>
</reference>
<gene>
    <name evidence="2" type="ORF">DdX_21833</name>
</gene>